<dbReference type="STRING" id="759272.G0SFV4"/>
<proteinExistence type="predicted"/>
<dbReference type="AlphaFoldDB" id="G0SFV4"/>
<dbReference type="InterPro" id="IPR012812">
    <property type="entry name" value="Osmo_MPG_synth"/>
</dbReference>
<dbReference type="KEGG" id="cthr:CTHT_0072260"/>
<keyword evidence="2" id="KW-1185">Reference proteome</keyword>
<protein>
    <submittedName>
        <fullName evidence="1">Uncharacterized protein</fullName>
    </submittedName>
</protein>
<dbReference type="Gene3D" id="3.90.550.10">
    <property type="entry name" value="Spore Coat Polysaccharide Biosynthesis Protein SpsA, Chain A"/>
    <property type="match status" value="1"/>
</dbReference>
<evidence type="ECO:0000313" key="2">
    <source>
        <dbReference type="Proteomes" id="UP000008066"/>
    </source>
</evidence>
<gene>
    <name evidence="1" type="ORF">CTHT_0072260</name>
</gene>
<dbReference type="Proteomes" id="UP000008066">
    <property type="component" value="Unassembled WGS sequence"/>
</dbReference>
<dbReference type="GO" id="GO:0005737">
    <property type="term" value="C:cytoplasm"/>
    <property type="evidence" value="ECO:0007669"/>
    <property type="project" value="InterPro"/>
</dbReference>
<dbReference type="GeneID" id="18261264"/>
<dbReference type="GO" id="GO:0051479">
    <property type="term" value="P:mannosylglycerate biosynthetic process"/>
    <property type="evidence" value="ECO:0007669"/>
    <property type="project" value="InterPro"/>
</dbReference>
<dbReference type="EMBL" id="GL988047">
    <property type="protein sequence ID" value="EGS17869.1"/>
    <property type="molecule type" value="Genomic_DNA"/>
</dbReference>
<dbReference type="OrthoDB" id="10013407at2759"/>
<dbReference type="eggNOG" id="ENOG502SKFP">
    <property type="taxonomic scope" value="Eukaryota"/>
</dbReference>
<sequence length="471" mass="52718">MRLTRPVRSRSYGQLRIFDEIRVVELDSFGQRSLTVDGNGDTRDSNGYKDSETVTFSHQSLDKVLSNMVIVVPCMNENLDIIRNVIEAIPASCAVILVSNSPRNEYLLQVDMLKKSFSRTRRLMVSIHQKDAAAATAFAASGMKELLDPVDGTIRDGKGEGMLLAIAVAASFFPKHRYVGFVDADNFNPGSVSEYCRAYAAGFAMSADPEVEHSMVRLRWASKPKFRNGEFEFVSEGRCSRVVNRWLNKLFNPGAEQYFSEQSRRLSSAVSLTNDASHGDDLKPFVSTGNAGEHAMTMELALKLRFAAGYAIEPFHYVDLLERACFMLRQGIKESSNSVKRLSLNGITRSAVLPHAQPLKKPVKILQIRTLNPHFHRSSGQEHIRRMWAAGLGAIYHNLAPYSQISGVETANICQFRQDMHAFAVEHGGISEETGELPRPTVYPALEQANLELFREVMKQKSELMIWVRPV</sequence>
<organism evidence="2">
    <name type="scientific">Chaetomium thermophilum (strain DSM 1495 / CBS 144.50 / IMI 039719)</name>
    <name type="common">Thermochaetoides thermophila</name>
    <dbReference type="NCBI Taxonomy" id="759272"/>
    <lineage>
        <taxon>Eukaryota</taxon>
        <taxon>Fungi</taxon>
        <taxon>Dikarya</taxon>
        <taxon>Ascomycota</taxon>
        <taxon>Pezizomycotina</taxon>
        <taxon>Sordariomycetes</taxon>
        <taxon>Sordariomycetidae</taxon>
        <taxon>Sordariales</taxon>
        <taxon>Chaetomiaceae</taxon>
        <taxon>Thermochaetoides</taxon>
    </lineage>
</organism>
<dbReference type="HOGENOM" id="CLU_028916_0_0_1"/>
<dbReference type="Pfam" id="PF09488">
    <property type="entry name" value="Osmo_MPGsynth"/>
    <property type="match status" value="1"/>
</dbReference>
<dbReference type="InterPro" id="IPR029044">
    <property type="entry name" value="Nucleotide-diphossugar_trans"/>
</dbReference>
<dbReference type="OMA" id="MVRLHWR"/>
<reference evidence="1 2" key="1">
    <citation type="journal article" date="2011" name="Cell">
        <title>Insight into structure and assembly of the nuclear pore complex by utilizing the genome of a eukaryotic thermophile.</title>
        <authorList>
            <person name="Amlacher S."/>
            <person name="Sarges P."/>
            <person name="Flemming D."/>
            <person name="van Noort V."/>
            <person name="Kunze R."/>
            <person name="Devos D.P."/>
            <person name="Arumugam M."/>
            <person name="Bork P."/>
            <person name="Hurt E."/>
        </authorList>
    </citation>
    <scope>NUCLEOTIDE SEQUENCE [LARGE SCALE GENOMIC DNA]</scope>
    <source>
        <strain evidence="2">DSM 1495 / CBS 144.50 / IMI 039719</strain>
    </source>
</reference>
<dbReference type="GO" id="GO:0050504">
    <property type="term" value="F:mannosyl-3-phosphoglycerate synthase activity"/>
    <property type="evidence" value="ECO:0007669"/>
    <property type="project" value="InterPro"/>
</dbReference>
<accession>G0SFV4</accession>
<dbReference type="RefSeq" id="XP_006697487.1">
    <property type="nucleotide sequence ID" value="XM_006697424.1"/>
</dbReference>
<evidence type="ECO:0000313" key="1">
    <source>
        <dbReference type="EMBL" id="EGS17869.1"/>
    </source>
</evidence>
<name>G0SFV4_CHATD</name>